<evidence type="ECO:0000313" key="1">
    <source>
        <dbReference type="EMBL" id="KAJ8623852.1"/>
    </source>
</evidence>
<dbReference type="EMBL" id="CM056819">
    <property type="protein sequence ID" value="KAJ8623852.1"/>
    <property type="molecule type" value="Genomic_DNA"/>
</dbReference>
<gene>
    <name evidence="1" type="ORF">MRB53_032382</name>
</gene>
<accession>A0ACC2KSU5</accession>
<keyword evidence="2" id="KW-1185">Reference proteome</keyword>
<dbReference type="Proteomes" id="UP001234297">
    <property type="component" value="Chromosome 11"/>
</dbReference>
<organism evidence="1 2">
    <name type="scientific">Persea americana</name>
    <name type="common">Avocado</name>
    <dbReference type="NCBI Taxonomy" id="3435"/>
    <lineage>
        <taxon>Eukaryota</taxon>
        <taxon>Viridiplantae</taxon>
        <taxon>Streptophyta</taxon>
        <taxon>Embryophyta</taxon>
        <taxon>Tracheophyta</taxon>
        <taxon>Spermatophyta</taxon>
        <taxon>Magnoliopsida</taxon>
        <taxon>Magnoliidae</taxon>
        <taxon>Laurales</taxon>
        <taxon>Lauraceae</taxon>
        <taxon>Persea</taxon>
    </lineage>
</organism>
<sequence>MMFYTLTSSWAPALRPHDNRISARNSPCNNLLRLFLKSVVNGGRSQPTLMQANFQIVFLKTVAQAFTSSFSCPKAQYSGMLHLSNNEDESSGTCFHLQPQPCALGSLMELQTNSKSVPVGRNEDHLLQDLDWGLHNIAGRDSCSTKDNAKKDHKEMRRRRKIGLANKGKTPWNKGRKHSAETRERIKQRTIEALRDPKVRKKMSEYPRVHSDQSKARISFALRRVWGKRLKWKRCQEKCYLQWALSIAEEARKGGCDQHELEWDSYEKIKAEIVREQLQWAEEKAKAKEMIKVKAERAAKAKAEKVRLARERKEKKQKAKARAESTREVRRKSEEERETKAIFKRLKLKVRFTKIRDESVAHLIACQSDTKEKQEMVKLSLSLLQSGSTQVILEDQGRKPNVLWKKLNFGLSAKGRLEVVGANEPRITSDMLWHLHPVCWSLFLQSSKQG</sequence>
<proteinExistence type="predicted"/>
<name>A0ACC2KSU5_PERAE</name>
<evidence type="ECO:0000313" key="2">
    <source>
        <dbReference type="Proteomes" id="UP001234297"/>
    </source>
</evidence>
<comment type="caution">
    <text evidence="1">The sequence shown here is derived from an EMBL/GenBank/DDBJ whole genome shotgun (WGS) entry which is preliminary data.</text>
</comment>
<protein>
    <submittedName>
        <fullName evidence="1">Uncharacterized protein</fullName>
    </submittedName>
</protein>
<reference evidence="1 2" key="1">
    <citation type="journal article" date="2022" name="Hortic Res">
        <title>A haplotype resolved chromosomal level avocado genome allows analysis of novel avocado genes.</title>
        <authorList>
            <person name="Nath O."/>
            <person name="Fletcher S.J."/>
            <person name="Hayward A."/>
            <person name="Shaw L.M."/>
            <person name="Masouleh A.K."/>
            <person name="Furtado A."/>
            <person name="Henry R.J."/>
            <person name="Mitter N."/>
        </authorList>
    </citation>
    <scope>NUCLEOTIDE SEQUENCE [LARGE SCALE GENOMIC DNA]</scope>
    <source>
        <strain evidence="2">cv. Hass</strain>
    </source>
</reference>